<reference evidence="1 2" key="1">
    <citation type="submission" date="2017-11" db="EMBL/GenBank/DDBJ databases">
        <title>Genome-resolved metagenomics identifies genetic mobility, metabolic interactions, and unexpected diversity in perchlorate-reducing communities.</title>
        <authorList>
            <person name="Barnum T.P."/>
            <person name="Figueroa I.A."/>
            <person name="Carlstrom C.I."/>
            <person name="Lucas L.N."/>
            <person name="Engelbrektson A.L."/>
            <person name="Coates J.D."/>
        </authorList>
    </citation>
    <scope>NUCLEOTIDE SEQUENCE [LARGE SCALE GENOMIC DNA]</scope>
    <source>
        <strain evidence="1">BM706</strain>
    </source>
</reference>
<evidence type="ECO:0000313" key="2">
    <source>
        <dbReference type="Proteomes" id="UP000234857"/>
    </source>
</evidence>
<dbReference type="Gene3D" id="3.40.50.620">
    <property type="entry name" value="HUPs"/>
    <property type="match status" value="1"/>
</dbReference>
<protein>
    <submittedName>
        <fullName evidence="1">LPS biosynthesis protein</fullName>
    </submittedName>
</protein>
<dbReference type="SUPFAM" id="SSF52402">
    <property type="entry name" value="Adenine nucleotide alpha hydrolases-like"/>
    <property type="match status" value="1"/>
</dbReference>
<accession>A0A2N5ZJ79</accession>
<dbReference type="AlphaFoldDB" id="A0A2N5ZJ79"/>
<evidence type="ECO:0000313" key="1">
    <source>
        <dbReference type="EMBL" id="PLX18681.1"/>
    </source>
</evidence>
<sequence>MKKTCTRCLYHEDIPNITFDEQGVCNYCRQIEDLERQYPIGDEGEKILDEIFEQIKKDGKGKKYDCVVGVSGGCDSSYLVYKCVQKGLRPLAVHFDNTWNSTIATQNIRKVLDKLGVDLFTYVVNNKEYDDIYRSFLQAGTPDTECPTDIGLATTLNMAAAKHGVKYVIEGHNFRTEGVCPLGWLYMDGKYIESVHKKYGKLKMKTYPNMPMYKFLKWMIIDRIKKIRPLWYMSYNKEEVKTFLQKEFDWKWYGGHHLENRFTAFYHSYLIPKRFNRDYRLLGFSALIRSGQMSREEGMKKMQEPPYLEPELLEYVKKRLGYSDDEFEKIMKLPKRTYKDFKTYKKTFERMRPFFYVMAKLSLVPYSFYMKYTKPQE</sequence>
<dbReference type="InterPro" id="IPR020022">
    <property type="entry name" value="N-acetyl_sugar_amidoTrfase"/>
</dbReference>
<comment type="caution">
    <text evidence="1">The sequence shown here is derived from an EMBL/GenBank/DDBJ whole genome shotgun (WGS) entry which is preliminary data.</text>
</comment>
<dbReference type="EMBL" id="PKTG01000054">
    <property type="protein sequence ID" value="PLX18681.1"/>
    <property type="molecule type" value="Genomic_DNA"/>
</dbReference>
<dbReference type="Pfam" id="PF03054">
    <property type="entry name" value="tRNA_Me_trans"/>
    <property type="match status" value="1"/>
</dbReference>
<gene>
    <name evidence="1" type="ORF">C0601_04055</name>
</gene>
<name>A0A2N5ZJ79_MUIH1</name>
<proteinExistence type="predicted"/>
<organism evidence="1 2">
    <name type="scientific">Muiribacterium halophilum</name>
    <dbReference type="NCBI Taxonomy" id="2053465"/>
    <lineage>
        <taxon>Bacteria</taxon>
        <taxon>Candidatus Muiribacteriota</taxon>
        <taxon>Candidatus Muiribacteriia</taxon>
        <taxon>Candidatus Muiribacteriales</taxon>
        <taxon>Candidatus Muiribacteriaceae</taxon>
        <taxon>Candidatus Muiribacterium</taxon>
    </lineage>
</organism>
<dbReference type="NCBIfam" id="TIGR03573">
    <property type="entry name" value="WbuX"/>
    <property type="match status" value="1"/>
</dbReference>
<dbReference type="Proteomes" id="UP000234857">
    <property type="component" value="Unassembled WGS sequence"/>
</dbReference>
<dbReference type="InterPro" id="IPR014729">
    <property type="entry name" value="Rossmann-like_a/b/a_fold"/>
</dbReference>